<protein>
    <submittedName>
        <fullName evidence="2">Uncharacterized protein</fullName>
    </submittedName>
</protein>
<reference evidence="2 3" key="1">
    <citation type="journal article" date="2011" name="PLoS Pathog.">
        <title>Dynamic evolution of pathogenicity revealed by sequencing and comparative genomics of 19 Pseudomonas syringae isolates.</title>
        <authorList>
            <person name="Baltrus D.A."/>
            <person name="Nishimura M.T."/>
            <person name="Romanchuk A."/>
            <person name="Chang J.H."/>
            <person name="Mukhtar M.S."/>
            <person name="Cherkis K."/>
            <person name="Roach J."/>
            <person name="Grant S.R."/>
            <person name="Jones C.D."/>
            <person name="Dangl J.L."/>
        </authorList>
    </citation>
    <scope>NUCLEOTIDE SEQUENCE [LARGE SCALE GENOMIC DNA]</scope>
    <source>
        <strain evidence="3">race 4</strain>
    </source>
</reference>
<accession>F3CFL4</accession>
<feature type="compositionally biased region" description="Gly residues" evidence="1">
    <location>
        <begin position="93"/>
        <end position="104"/>
    </location>
</feature>
<proteinExistence type="predicted"/>
<feature type="region of interest" description="Disordered" evidence="1">
    <location>
        <begin position="75"/>
        <end position="104"/>
    </location>
</feature>
<organism evidence="2 3">
    <name type="scientific">Pseudomonas savastanoi pv. glycinea str. race 4</name>
    <dbReference type="NCBI Taxonomy" id="875330"/>
    <lineage>
        <taxon>Bacteria</taxon>
        <taxon>Pseudomonadati</taxon>
        <taxon>Pseudomonadota</taxon>
        <taxon>Gammaproteobacteria</taxon>
        <taxon>Pseudomonadales</taxon>
        <taxon>Pseudomonadaceae</taxon>
        <taxon>Pseudomonas</taxon>
    </lineage>
</organism>
<name>F3CFL4_PSESG</name>
<dbReference type="EMBL" id="ADWY01002319">
    <property type="protein sequence ID" value="EGH18056.1"/>
    <property type="molecule type" value="Genomic_DNA"/>
</dbReference>
<sequence>AVLLLAERVGSAELPWQQFEMRGLAMVANAMSRLLHLDEEQFQILGRAKLLAMAGHLELHRERFESASAQDIGTLQGPFIGATPSPDASAGSVGPGAGCGARAG</sequence>
<evidence type="ECO:0000256" key="1">
    <source>
        <dbReference type="SAM" id="MobiDB-lite"/>
    </source>
</evidence>
<dbReference type="AlphaFoldDB" id="F3CFL4"/>
<feature type="non-terminal residue" evidence="2">
    <location>
        <position position="1"/>
    </location>
</feature>
<evidence type="ECO:0000313" key="2">
    <source>
        <dbReference type="EMBL" id="EGH18056.1"/>
    </source>
</evidence>
<gene>
    <name evidence="2" type="ORF">Pgy4_34421</name>
</gene>
<feature type="non-terminal residue" evidence="2">
    <location>
        <position position="104"/>
    </location>
</feature>
<comment type="caution">
    <text evidence="2">The sequence shown here is derived from an EMBL/GenBank/DDBJ whole genome shotgun (WGS) entry which is preliminary data.</text>
</comment>
<evidence type="ECO:0000313" key="3">
    <source>
        <dbReference type="Proteomes" id="UP000005466"/>
    </source>
</evidence>
<dbReference type="HOGENOM" id="CLU_2255863_0_0_6"/>
<dbReference type="Proteomes" id="UP000005466">
    <property type="component" value="Unassembled WGS sequence"/>
</dbReference>